<feature type="transmembrane region" description="Helical" evidence="1">
    <location>
        <begin position="48"/>
        <end position="70"/>
    </location>
</feature>
<gene>
    <name evidence="2" type="primary">ND6</name>
</gene>
<organism evidence="2">
    <name type="scientific">Pholoe pallida</name>
    <dbReference type="NCBI Taxonomy" id="328599"/>
    <lineage>
        <taxon>Eukaryota</taxon>
        <taxon>Metazoa</taxon>
        <taxon>Spiralia</taxon>
        <taxon>Lophotrochozoa</taxon>
        <taxon>Annelida</taxon>
        <taxon>Polychaeta</taxon>
        <taxon>Errantia</taxon>
        <taxon>Phyllodocida</taxon>
        <taxon>Pholoidae</taxon>
        <taxon>Pholoe</taxon>
    </lineage>
</organism>
<protein>
    <submittedName>
        <fullName evidence="2">NADH dehydrogenase subunit 6</fullName>
    </submittedName>
</protein>
<sequence length="160" mass="17686">MLLITLTSLTVSLSLSIILSTSPLTIGFWVLLLALSLAATISSIISPWFGLVIFLIYIGGMLVMFAYFAALTPNQPHEMMKMLFMLLFTMGSLMIPSVIMSNLSQTFPLYLSSKTALTILSPWSSSTFILVVIILFFILVSVVKVTDIFMGPLRPFNTYV</sequence>
<evidence type="ECO:0000256" key="1">
    <source>
        <dbReference type="SAM" id="Phobius"/>
    </source>
</evidence>
<feature type="transmembrane region" description="Helical" evidence="1">
    <location>
        <begin position="123"/>
        <end position="143"/>
    </location>
</feature>
<geneLocation type="mitochondrion" evidence="2"/>
<dbReference type="AlphaFoldDB" id="A0A343W6K8"/>
<proteinExistence type="predicted"/>
<keyword evidence="1" id="KW-0812">Transmembrane</keyword>
<keyword evidence="1" id="KW-1133">Transmembrane helix</keyword>
<dbReference type="EMBL" id="KY753838">
    <property type="protein sequence ID" value="AVW86230.1"/>
    <property type="molecule type" value="Genomic_DNA"/>
</dbReference>
<keyword evidence="2" id="KW-0496">Mitochondrion</keyword>
<reference evidence="2" key="1">
    <citation type="journal article" date="2018" name="Mol. Phylogenet. Evol.">
        <title>Phylogeny, evolution and mitochondrial gene order rearrangement in scale worms (Aphroditiformia, Annelida).</title>
        <authorList>
            <person name="Zhang Y."/>
            <person name="Sun J."/>
            <person name="Rouse G.W."/>
            <person name="Wiklund H."/>
            <person name="Pleijel F."/>
            <person name="Watanabe H.K."/>
            <person name="Chen C."/>
            <person name="Qian P.-Y."/>
            <person name="Qiu J.-W."/>
        </authorList>
    </citation>
    <scope>NUCLEOTIDE SEQUENCE</scope>
</reference>
<name>A0A343W6K8_9ANNE</name>
<feature type="transmembrane region" description="Helical" evidence="1">
    <location>
        <begin position="82"/>
        <end position="103"/>
    </location>
</feature>
<accession>A0A343W6K8</accession>
<evidence type="ECO:0000313" key="2">
    <source>
        <dbReference type="EMBL" id="AVW86230.1"/>
    </source>
</evidence>
<keyword evidence="1" id="KW-0472">Membrane</keyword>